<evidence type="ECO:0000256" key="1">
    <source>
        <dbReference type="ARBA" id="ARBA00023015"/>
    </source>
</evidence>
<dbReference type="PANTHER" id="PTHR47506">
    <property type="entry name" value="TRANSCRIPTIONAL REGULATORY PROTEIN"/>
    <property type="match status" value="1"/>
</dbReference>
<evidence type="ECO:0000256" key="2">
    <source>
        <dbReference type="ARBA" id="ARBA00023125"/>
    </source>
</evidence>
<organism evidence="7 9">
    <name type="scientific">Rhodococcus aetherivorans</name>
    <dbReference type="NCBI Taxonomy" id="191292"/>
    <lineage>
        <taxon>Bacteria</taxon>
        <taxon>Bacillati</taxon>
        <taxon>Actinomycetota</taxon>
        <taxon>Actinomycetes</taxon>
        <taxon>Mycobacteriales</taxon>
        <taxon>Nocardiaceae</taxon>
        <taxon>Rhodococcus</taxon>
    </lineage>
</organism>
<dbReference type="InterPro" id="IPR054126">
    <property type="entry name" value="CprB_TetR_C"/>
</dbReference>
<accession>A0A059MWF0</accession>
<dbReference type="PROSITE" id="PS50977">
    <property type="entry name" value="HTH_TETR_2"/>
    <property type="match status" value="1"/>
</dbReference>
<reference evidence="6" key="2">
    <citation type="submission" date="2019-10" db="EMBL/GenBank/DDBJ databases">
        <title>Draft genome sequence of Rhodococcus aetherivorans JCM 14343.</title>
        <authorList>
            <person name="Inoue D."/>
            <person name="Nakazawa M."/>
            <person name="Yamamoto N."/>
            <person name="Sei K."/>
            <person name="Ike M."/>
        </authorList>
    </citation>
    <scope>NUCLEOTIDE SEQUENCE</scope>
    <source>
        <strain evidence="6">JCM 14343</strain>
    </source>
</reference>
<dbReference type="Proteomes" id="UP001163947">
    <property type="component" value="Chromosome"/>
</dbReference>
<dbReference type="PROSITE" id="PS01081">
    <property type="entry name" value="HTH_TETR_1"/>
    <property type="match status" value="1"/>
</dbReference>
<protein>
    <submittedName>
        <fullName evidence="7">TetR/AcrR family transcriptional regulator</fullName>
    </submittedName>
    <submittedName>
        <fullName evidence="6">Transcriptional regulator, TetR family</fullName>
    </submittedName>
</protein>
<dbReference type="InterPro" id="IPR001647">
    <property type="entry name" value="HTH_TetR"/>
</dbReference>
<dbReference type="NCBIfam" id="NF041196">
    <property type="entry name" value="ScbR_bind_reg"/>
    <property type="match status" value="1"/>
</dbReference>
<dbReference type="Gene3D" id="1.10.357.10">
    <property type="entry name" value="Tetracycline Repressor, domain 2"/>
    <property type="match status" value="1"/>
</dbReference>
<dbReference type="PRINTS" id="PR00455">
    <property type="entry name" value="HTHTETR"/>
</dbReference>
<keyword evidence="3" id="KW-0804">Transcription</keyword>
<evidence type="ECO:0000313" key="9">
    <source>
        <dbReference type="Proteomes" id="UP001163947"/>
    </source>
</evidence>
<reference evidence="7" key="3">
    <citation type="submission" date="2022-09" db="EMBL/GenBank/DDBJ databases">
        <title>The genome sequence of Rhodococcus aetherivorans N1.</title>
        <authorList>
            <person name="Jiang W."/>
        </authorList>
    </citation>
    <scope>NUCLEOTIDE SEQUENCE</scope>
    <source>
        <strain evidence="7">N1</strain>
    </source>
</reference>
<dbReference type="EMBL" id="CP106982">
    <property type="protein sequence ID" value="UYF93039.1"/>
    <property type="molecule type" value="Genomic_DNA"/>
</dbReference>
<sequence>MARQVRAEVTRDSVLRGAAEVFMNLGYANASLNEIIQQSGVTKGALYFHFASKEELARAVIDEGFARLGSAGLSAISDRTPALETMIELSVLTVDVSRADPIVRAMFRLVIEIGDYRGSGEGVFAIWLSTVQDLAKRALAEGDLSEELEPDAVGLLVLQALTGARAVAAALNRRDELVEHLENMWRLLVPALVPADKVEYFRQFVSRRLRV</sequence>
<keyword evidence="1" id="KW-0805">Transcription regulation</keyword>
<dbReference type="Pfam" id="PF00440">
    <property type="entry name" value="TetR_N"/>
    <property type="match status" value="1"/>
</dbReference>
<dbReference type="InterPro" id="IPR023772">
    <property type="entry name" value="DNA-bd_HTH_TetR-type_CS"/>
</dbReference>
<dbReference type="Pfam" id="PF21935">
    <property type="entry name" value="TetR_C_45"/>
    <property type="match status" value="1"/>
</dbReference>
<feature type="DNA-binding region" description="H-T-H motif" evidence="4">
    <location>
        <begin position="31"/>
        <end position="50"/>
    </location>
</feature>
<dbReference type="AlphaFoldDB" id="A0A059MWF0"/>
<name>A0A059MWF0_9NOCA</name>
<keyword evidence="2 4" id="KW-0238">DNA-binding</keyword>
<evidence type="ECO:0000256" key="4">
    <source>
        <dbReference type="PROSITE-ProRule" id="PRU00335"/>
    </source>
</evidence>
<dbReference type="GeneID" id="83623071"/>
<accession>A0A0F6VHS5</accession>
<evidence type="ECO:0000259" key="5">
    <source>
        <dbReference type="PROSITE" id="PS50977"/>
    </source>
</evidence>
<dbReference type="PANTHER" id="PTHR47506:SF3">
    <property type="entry name" value="HTH-TYPE TRANSCRIPTIONAL REGULATOR LMRA"/>
    <property type="match status" value="1"/>
</dbReference>
<evidence type="ECO:0000313" key="7">
    <source>
        <dbReference type="EMBL" id="UYF93039.1"/>
    </source>
</evidence>
<evidence type="ECO:0000313" key="6">
    <source>
        <dbReference type="EMBL" id="GES39665.1"/>
    </source>
</evidence>
<dbReference type="Proteomes" id="UP000325466">
    <property type="component" value="Unassembled WGS sequence"/>
</dbReference>
<dbReference type="SUPFAM" id="SSF48498">
    <property type="entry name" value="Tetracyclin repressor-like, C-terminal domain"/>
    <property type="match status" value="1"/>
</dbReference>
<dbReference type="RefSeq" id="WP_029542131.1">
    <property type="nucleotide sequence ID" value="NZ_BAAAYP010000060.1"/>
</dbReference>
<feature type="domain" description="HTH tetR-type" evidence="5">
    <location>
        <begin position="8"/>
        <end position="68"/>
    </location>
</feature>
<reference evidence="6 8" key="1">
    <citation type="journal article" date="2018" name="Biodegradation">
        <title>1,4-Dioxane degradation characteristics of Rhodococcus aetherivorans JCM 14343.</title>
        <authorList>
            <person name="Inoue D."/>
            <person name="Tsunoda T."/>
            <person name="Yamamoto N."/>
            <person name="Ike M."/>
            <person name="Sei K."/>
        </authorList>
    </citation>
    <scope>NUCLEOTIDE SEQUENCE [LARGE SCALE GENOMIC DNA]</scope>
    <source>
        <strain evidence="6 8">JCM 14343</strain>
    </source>
</reference>
<dbReference type="GO" id="GO:0003677">
    <property type="term" value="F:DNA binding"/>
    <property type="evidence" value="ECO:0007669"/>
    <property type="project" value="UniProtKB-UniRule"/>
</dbReference>
<evidence type="ECO:0000256" key="3">
    <source>
        <dbReference type="ARBA" id="ARBA00023163"/>
    </source>
</evidence>
<dbReference type="InterPro" id="IPR036271">
    <property type="entry name" value="Tet_transcr_reg_TetR-rel_C_sf"/>
</dbReference>
<proteinExistence type="predicted"/>
<dbReference type="SUPFAM" id="SSF46689">
    <property type="entry name" value="Homeodomain-like"/>
    <property type="match status" value="1"/>
</dbReference>
<keyword evidence="8" id="KW-1185">Reference proteome</keyword>
<dbReference type="InterPro" id="IPR009057">
    <property type="entry name" value="Homeodomain-like_sf"/>
</dbReference>
<dbReference type="KEGG" id="rav:AAT18_07360"/>
<dbReference type="InterPro" id="IPR047923">
    <property type="entry name" value="ArpA-like"/>
</dbReference>
<gene>
    <name evidence="7" type="ORF">OCS65_21605</name>
    <name evidence="6" type="ORF">RAJCM14343_4940</name>
</gene>
<dbReference type="EMBL" id="BLAH01000124">
    <property type="protein sequence ID" value="GES39665.1"/>
    <property type="molecule type" value="Genomic_DNA"/>
</dbReference>
<evidence type="ECO:0000313" key="8">
    <source>
        <dbReference type="Proteomes" id="UP000325466"/>
    </source>
</evidence>